<feature type="domain" description="DNA mitochondrial polymerase exonuclease" evidence="1">
    <location>
        <begin position="75"/>
        <end position="220"/>
    </location>
</feature>
<dbReference type="OrthoDB" id="5588663at2759"/>
<name>A0A3P6TU91_LITSI</name>
<evidence type="ECO:0000313" key="3">
    <source>
        <dbReference type="Proteomes" id="UP000277928"/>
    </source>
</evidence>
<feature type="non-terminal residue" evidence="2">
    <location>
        <position position="634"/>
    </location>
</feature>
<reference evidence="2 3" key="1">
    <citation type="submission" date="2018-08" db="EMBL/GenBank/DDBJ databases">
        <authorList>
            <person name="Laetsch R D."/>
            <person name="Stevens L."/>
            <person name="Kumar S."/>
            <person name="Blaxter L. M."/>
        </authorList>
    </citation>
    <scope>NUCLEOTIDE SEQUENCE [LARGE SCALE GENOMIC DNA]</scope>
</reference>
<sequence>MSVRHNWSTVRKTCLLIVRRCYAVEVNSAERPSTSRKNASFSLKKIDLVPERLHRHLFGSPIPKNILKDDPFEVLDLPHLEGSNLLDHFQNTATKQFEPYRRLLVEAANIQKLPAMPEKWVFQPGWTRYAINESPKPVGQPFEDLIFFDVEVCVRDGLLPTLATAVTPEAWYSWCSDRLVNDVDVPELYRLNHLIAFEADEKDLKYRLIIGHNVAFDRSRDLTTYCAYDIVACFELYQVLYPEFIKRFPHPATWLGMLEIGNVYLPVTKNWRKFFDNNEARANNENKTAAIGVVYAARELIEKLEKPTPSYEHDPWMWSVDWSSRKGQNFPIWYESLLRTRNLVYTPLEELSQTDVKLKSRVVPRIFGLCWGPYPLHYKTDKGWGFLVPKDSHIVLSDVPDVEEVVLRRGVKARIPVKAILGVIQQNISEGVGNVVLTHSHSSISVFDFHKLPHPNGEHDNVGDPISKAFQLEIEEGVLWPMRCKKEFADLYRARNTTRFWNNYRDRFQEQVTVWLDENGNEGAIAPSIIPAGTVTRRAVHKLWLTAINPKDDQMIGTNLKSMVECPEDWHIVGADVDSQEQWIAAMLGDCCVGKGIAGATPFSNMLLAGRKVDHTDLHSVVAKEIGISRDKAK</sequence>
<organism evidence="2 3">
    <name type="scientific">Litomosoides sigmodontis</name>
    <name type="common">Filarial nematode worm</name>
    <dbReference type="NCBI Taxonomy" id="42156"/>
    <lineage>
        <taxon>Eukaryota</taxon>
        <taxon>Metazoa</taxon>
        <taxon>Ecdysozoa</taxon>
        <taxon>Nematoda</taxon>
        <taxon>Chromadorea</taxon>
        <taxon>Rhabditida</taxon>
        <taxon>Spirurina</taxon>
        <taxon>Spiruromorpha</taxon>
        <taxon>Filarioidea</taxon>
        <taxon>Onchocercidae</taxon>
        <taxon>Litomosoides</taxon>
    </lineage>
</organism>
<dbReference type="STRING" id="42156.A0A3P6TU91"/>
<evidence type="ECO:0000259" key="1">
    <source>
        <dbReference type="Pfam" id="PF18136"/>
    </source>
</evidence>
<accession>A0A3P6TU91</accession>
<dbReference type="Proteomes" id="UP000277928">
    <property type="component" value="Unassembled WGS sequence"/>
</dbReference>
<dbReference type="OMA" id="CAYDIVA"/>
<dbReference type="EMBL" id="UYRX01000840">
    <property type="protein sequence ID" value="VDK86603.1"/>
    <property type="molecule type" value="Genomic_DNA"/>
</dbReference>
<gene>
    <name evidence="2" type="ORF">NLS_LOCUS7708</name>
</gene>
<protein>
    <recommendedName>
        <fullName evidence="1">DNA mitochondrial polymerase exonuclease domain-containing protein</fullName>
    </recommendedName>
</protein>
<dbReference type="GO" id="GO:0005760">
    <property type="term" value="C:gamma DNA polymerase complex"/>
    <property type="evidence" value="ECO:0007669"/>
    <property type="project" value="InterPro"/>
</dbReference>
<dbReference type="GO" id="GO:0003677">
    <property type="term" value="F:DNA binding"/>
    <property type="evidence" value="ECO:0007669"/>
    <property type="project" value="InterPro"/>
</dbReference>
<dbReference type="GO" id="GO:0008408">
    <property type="term" value="F:3'-5' exonuclease activity"/>
    <property type="evidence" value="ECO:0007669"/>
    <property type="project" value="TreeGrafter"/>
</dbReference>
<dbReference type="PANTHER" id="PTHR10267">
    <property type="entry name" value="DNA POLYMERASE SUBUNIT GAMMA-1"/>
    <property type="match status" value="1"/>
</dbReference>
<dbReference type="GO" id="GO:0006264">
    <property type="term" value="P:mitochondrial DNA replication"/>
    <property type="evidence" value="ECO:0007669"/>
    <property type="project" value="TreeGrafter"/>
</dbReference>
<keyword evidence="3" id="KW-1185">Reference proteome</keyword>
<proteinExistence type="predicted"/>
<dbReference type="Pfam" id="PF18136">
    <property type="entry name" value="DNApol_Exo"/>
    <property type="match status" value="1"/>
</dbReference>
<dbReference type="Gene3D" id="3.30.420.390">
    <property type="match status" value="2"/>
</dbReference>
<dbReference type="SUPFAM" id="SSF56672">
    <property type="entry name" value="DNA/RNA polymerases"/>
    <property type="match status" value="1"/>
</dbReference>
<dbReference type="InterPro" id="IPR041336">
    <property type="entry name" value="DNApol_Exo"/>
</dbReference>
<dbReference type="AlphaFoldDB" id="A0A3P6TU91"/>
<dbReference type="GO" id="GO:0003887">
    <property type="term" value="F:DNA-directed DNA polymerase activity"/>
    <property type="evidence" value="ECO:0007669"/>
    <property type="project" value="TreeGrafter"/>
</dbReference>
<dbReference type="InterPro" id="IPR002297">
    <property type="entry name" value="DNA-dir_DNA_pol_A_mt"/>
</dbReference>
<dbReference type="PRINTS" id="PR00867">
    <property type="entry name" value="DNAPOLG"/>
</dbReference>
<evidence type="ECO:0000313" key="2">
    <source>
        <dbReference type="EMBL" id="VDK86603.1"/>
    </source>
</evidence>
<dbReference type="InterPro" id="IPR043502">
    <property type="entry name" value="DNA/RNA_pol_sf"/>
</dbReference>
<dbReference type="PANTHER" id="PTHR10267:SF0">
    <property type="entry name" value="DNA POLYMERASE SUBUNIT GAMMA-1"/>
    <property type="match status" value="1"/>
</dbReference>